<feature type="domain" description="ChrR-like cupin" evidence="1">
    <location>
        <begin position="13"/>
        <end position="105"/>
    </location>
</feature>
<reference evidence="2" key="1">
    <citation type="submission" date="2021-05" db="EMBL/GenBank/DDBJ databases">
        <authorList>
            <person name="Pietrasiak N."/>
            <person name="Ward R."/>
            <person name="Stajich J.E."/>
            <person name="Kurbessoian T."/>
        </authorList>
    </citation>
    <scope>NUCLEOTIDE SEQUENCE</scope>
    <source>
        <strain evidence="2">CPER-KK1</strain>
    </source>
</reference>
<organism evidence="2 3">
    <name type="scientific">Symplocastrum torsivum CPER-KK1</name>
    <dbReference type="NCBI Taxonomy" id="450513"/>
    <lineage>
        <taxon>Bacteria</taxon>
        <taxon>Bacillati</taxon>
        <taxon>Cyanobacteriota</taxon>
        <taxon>Cyanophyceae</taxon>
        <taxon>Oscillatoriophycideae</taxon>
        <taxon>Oscillatoriales</taxon>
        <taxon>Microcoleaceae</taxon>
        <taxon>Symplocastrum</taxon>
    </lineage>
</organism>
<accession>A0A951PH64</accession>
<evidence type="ECO:0000259" key="1">
    <source>
        <dbReference type="Pfam" id="PF12973"/>
    </source>
</evidence>
<dbReference type="Proteomes" id="UP000753908">
    <property type="component" value="Unassembled WGS sequence"/>
</dbReference>
<dbReference type="InterPro" id="IPR011051">
    <property type="entry name" value="RmlC_Cupin_sf"/>
</dbReference>
<proteinExistence type="predicted"/>
<comment type="caution">
    <text evidence="2">The sequence shown here is derived from an EMBL/GenBank/DDBJ whole genome shotgun (WGS) entry which is preliminary data.</text>
</comment>
<evidence type="ECO:0000313" key="3">
    <source>
        <dbReference type="Proteomes" id="UP000753908"/>
    </source>
</evidence>
<sequence length="129" mass="14334">MQQVLILKDLLNIAVRQDELSWEPFRIGVDIYRLYKDGEKGAAAALLRYKPGASVPQHDHIGFEHIFILSGSQTDQNGEHQVGTLVINPPSSNHKVISKDGCIVLAIWEKPISITSCETTNNQEPTTNN</sequence>
<dbReference type="EMBL" id="JAHHIF010000005">
    <property type="protein sequence ID" value="MBW4543760.1"/>
    <property type="molecule type" value="Genomic_DNA"/>
</dbReference>
<dbReference type="SUPFAM" id="SSF51182">
    <property type="entry name" value="RmlC-like cupins"/>
    <property type="match status" value="1"/>
</dbReference>
<dbReference type="AlphaFoldDB" id="A0A951PH64"/>
<gene>
    <name evidence="2" type="ORF">KME25_04825</name>
</gene>
<dbReference type="Pfam" id="PF12973">
    <property type="entry name" value="Cupin_7"/>
    <property type="match status" value="1"/>
</dbReference>
<name>A0A951PH64_9CYAN</name>
<evidence type="ECO:0000313" key="2">
    <source>
        <dbReference type="EMBL" id="MBW4543760.1"/>
    </source>
</evidence>
<reference evidence="2" key="2">
    <citation type="journal article" date="2022" name="Microbiol. Resour. Announc.">
        <title>Metagenome Sequencing to Explore Phylogenomics of Terrestrial Cyanobacteria.</title>
        <authorList>
            <person name="Ward R.D."/>
            <person name="Stajich J.E."/>
            <person name="Johansen J.R."/>
            <person name="Huntemann M."/>
            <person name="Clum A."/>
            <person name="Foster B."/>
            <person name="Foster B."/>
            <person name="Roux S."/>
            <person name="Palaniappan K."/>
            <person name="Varghese N."/>
            <person name="Mukherjee S."/>
            <person name="Reddy T.B.K."/>
            <person name="Daum C."/>
            <person name="Copeland A."/>
            <person name="Chen I.A."/>
            <person name="Ivanova N.N."/>
            <person name="Kyrpides N.C."/>
            <person name="Shapiro N."/>
            <person name="Eloe-Fadrosh E.A."/>
            <person name="Pietrasiak N."/>
        </authorList>
    </citation>
    <scope>NUCLEOTIDE SEQUENCE</scope>
    <source>
        <strain evidence="2">CPER-KK1</strain>
    </source>
</reference>
<dbReference type="InterPro" id="IPR025979">
    <property type="entry name" value="ChrR-like_cupin_dom"/>
</dbReference>
<dbReference type="InterPro" id="IPR014710">
    <property type="entry name" value="RmlC-like_jellyroll"/>
</dbReference>
<protein>
    <submittedName>
        <fullName evidence="2">Cupin domain-containing protein</fullName>
    </submittedName>
</protein>
<dbReference type="Gene3D" id="2.60.120.10">
    <property type="entry name" value="Jelly Rolls"/>
    <property type="match status" value="1"/>
</dbReference>